<evidence type="ECO:0000259" key="7">
    <source>
        <dbReference type="PROSITE" id="PS50850"/>
    </source>
</evidence>
<feature type="transmembrane region" description="Helical" evidence="6">
    <location>
        <begin position="138"/>
        <end position="155"/>
    </location>
</feature>
<feature type="region of interest" description="Disordered" evidence="5">
    <location>
        <begin position="1"/>
        <end position="46"/>
    </location>
</feature>
<feature type="transmembrane region" description="Helical" evidence="6">
    <location>
        <begin position="292"/>
        <end position="314"/>
    </location>
</feature>
<feature type="domain" description="Major facilitator superfamily (MFS) profile" evidence="7">
    <location>
        <begin position="72"/>
        <end position="521"/>
    </location>
</feature>
<feature type="transmembrane region" description="Helical" evidence="6">
    <location>
        <begin position="227"/>
        <end position="249"/>
    </location>
</feature>
<dbReference type="GO" id="GO:0016020">
    <property type="term" value="C:membrane"/>
    <property type="evidence" value="ECO:0007669"/>
    <property type="project" value="UniProtKB-SubCell"/>
</dbReference>
<dbReference type="PANTHER" id="PTHR42718:SF36">
    <property type="entry name" value="MULTIDRUG TRANSPORTER, PUTATIVE (AFU_ORTHOLOGUE AFUA_4G13820)-RELATED"/>
    <property type="match status" value="1"/>
</dbReference>
<sequence length="548" mass="60465">MSIKSAQSQGAAGGGDVQQEKYETDCEQLSGQEQREKDGSGSSDPYYSEMDIEKLGRARPDVFNNAWSEIAFCFSIVMSQVLSEYFISGFNVIIPTLVKEFDIPDAMAVWPASAFSLVIASVLLFFGRLGDMIGGFPVYVGGMAWLGIWSLIAGFSKNRLMLIICRALQGLGPAAYLPTSLMLLANVYRPGPRKNLVFSIYGTCAVIGFFAGIFFSGLSAQYLNWSWYFWIGAILVAITTTTSYIFIPSDSEQRRKQGVKMDYWGAALIVPGLVLIVFAITDSAHAANGWKTPYICVCFILGWLFLGAAFYVEGWVAEHPLLPFDLFAVPHMKSLVIALLFFYGSFGVFLLYGTLYMVHIMGASPMQVVAWCTPMVVGGFIFPMAVGIFLHLVSGNILLGISALVWMGSGLLFALMPEGASYWAFVFPAMICATMGIDIIFNITNIFITTKQPSERQGLAGALINSVLHLSIAFFLGFGDIAQVETEHLGRKQSYQVAFWYQVGCSVVAFLIMVLRVRVTRAKSELTVDELRQLEQQQQQQQQQQQSS</sequence>
<evidence type="ECO:0000256" key="2">
    <source>
        <dbReference type="ARBA" id="ARBA00022692"/>
    </source>
</evidence>
<evidence type="ECO:0000256" key="1">
    <source>
        <dbReference type="ARBA" id="ARBA00004141"/>
    </source>
</evidence>
<dbReference type="PROSITE" id="PS50850">
    <property type="entry name" value="MFS"/>
    <property type="match status" value="1"/>
</dbReference>
<organism evidence="8 9">
    <name type="scientific">Coccidioides posadasii RMSCC 3488</name>
    <dbReference type="NCBI Taxonomy" id="454284"/>
    <lineage>
        <taxon>Eukaryota</taxon>
        <taxon>Fungi</taxon>
        <taxon>Dikarya</taxon>
        <taxon>Ascomycota</taxon>
        <taxon>Pezizomycotina</taxon>
        <taxon>Eurotiomycetes</taxon>
        <taxon>Eurotiomycetidae</taxon>
        <taxon>Onygenales</taxon>
        <taxon>Onygenaceae</taxon>
        <taxon>Coccidioides</taxon>
    </lineage>
</organism>
<comment type="subcellular location">
    <subcellularLocation>
        <location evidence="1">Membrane</location>
        <topology evidence="1">Multi-pass membrane protein</topology>
    </subcellularLocation>
</comment>
<dbReference type="InterPro" id="IPR036259">
    <property type="entry name" value="MFS_trans_sf"/>
</dbReference>
<reference evidence="8 9" key="1">
    <citation type="submission" date="2007-06" db="EMBL/GenBank/DDBJ databases">
        <title>The Genome Sequence of Coccidioides posadasii RMSCC_3488.</title>
        <authorList>
            <consortium name="Coccidioides Genome Resources Consortium"/>
            <consortium name="The Broad Institute Genome Sequencing Platform"/>
            <person name="Henn M.R."/>
            <person name="Sykes S."/>
            <person name="Young S."/>
            <person name="Jaffe D."/>
            <person name="Berlin A."/>
            <person name="Alvarez P."/>
            <person name="Butler J."/>
            <person name="Gnerre S."/>
            <person name="Grabherr M."/>
            <person name="Mauceli E."/>
            <person name="Brockman W."/>
            <person name="Kodira C."/>
            <person name="Alvarado L."/>
            <person name="Zeng Q."/>
            <person name="Crawford M."/>
            <person name="Antoine C."/>
            <person name="Devon K."/>
            <person name="Galgiani J."/>
            <person name="Orsborn K."/>
            <person name="Lewis M.L."/>
            <person name="Nusbaum C."/>
            <person name="Galagan J."/>
            <person name="Birren B."/>
        </authorList>
    </citation>
    <scope>NUCLEOTIDE SEQUENCE [LARGE SCALE GENOMIC DNA]</scope>
    <source>
        <strain evidence="8 9">RMSCC 3488</strain>
    </source>
</reference>
<feature type="transmembrane region" description="Helical" evidence="6">
    <location>
        <begin position="397"/>
        <end position="416"/>
    </location>
</feature>
<feature type="compositionally biased region" description="Low complexity" evidence="5">
    <location>
        <begin position="1"/>
        <end position="10"/>
    </location>
</feature>
<feature type="transmembrane region" description="Helical" evidence="6">
    <location>
        <begin position="422"/>
        <end position="447"/>
    </location>
</feature>
<dbReference type="EMBL" id="DS268113">
    <property type="protein sequence ID" value="KMM71776.1"/>
    <property type="molecule type" value="Genomic_DNA"/>
</dbReference>
<feature type="transmembrane region" description="Helical" evidence="6">
    <location>
        <begin position="107"/>
        <end position="126"/>
    </location>
</feature>
<dbReference type="InterPro" id="IPR011701">
    <property type="entry name" value="MFS"/>
</dbReference>
<feature type="transmembrane region" description="Helical" evidence="6">
    <location>
        <begin position="368"/>
        <end position="390"/>
    </location>
</feature>
<keyword evidence="3 6" id="KW-1133">Transmembrane helix</keyword>
<name>A0A0J6FF30_COCPO</name>
<evidence type="ECO:0000256" key="6">
    <source>
        <dbReference type="SAM" id="Phobius"/>
    </source>
</evidence>
<dbReference type="Proteomes" id="UP000054567">
    <property type="component" value="Unassembled WGS sequence"/>
</dbReference>
<feature type="transmembrane region" description="Helical" evidence="6">
    <location>
        <begin position="66"/>
        <end position="87"/>
    </location>
</feature>
<evidence type="ECO:0000313" key="9">
    <source>
        <dbReference type="Proteomes" id="UP000054567"/>
    </source>
</evidence>
<dbReference type="OrthoDB" id="5086884at2759"/>
<dbReference type="Gene3D" id="1.20.1720.10">
    <property type="entry name" value="Multidrug resistance protein D"/>
    <property type="match status" value="1"/>
</dbReference>
<dbReference type="SUPFAM" id="SSF103473">
    <property type="entry name" value="MFS general substrate transporter"/>
    <property type="match status" value="1"/>
</dbReference>
<evidence type="ECO:0000256" key="3">
    <source>
        <dbReference type="ARBA" id="ARBA00022989"/>
    </source>
</evidence>
<keyword evidence="4 6" id="KW-0472">Membrane</keyword>
<feature type="transmembrane region" description="Helical" evidence="6">
    <location>
        <begin position="261"/>
        <end position="280"/>
    </location>
</feature>
<evidence type="ECO:0000313" key="8">
    <source>
        <dbReference type="EMBL" id="KMM71776.1"/>
    </source>
</evidence>
<feature type="transmembrane region" description="Helical" evidence="6">
    <location>
        <begin position="335"/>
        <end position="356"/>
    </location>
</feature>
<dbReference type="Pfam" id="PF07690">
    <property type="entry name" value="MFS_1"/>
    <property type="match status" value="1"/>
</dbReference>
<keyword evidence="2 6" id="KW-0812">Transmembrane</keyword>
<dbReference type="Gene3D" id="1.20.1250.20">
    <property type="entry name" value="MFS general substrate transporter like domains"/>
    <property type="match status" value="1"/>
</dbReference>
<gene>
    <name evidence="8" type="ORF">CPAG_08077</name>
</gene>
<reference evidence="9" key="2">
    <citation type="journal article" date="2009" name="Genome Res.">
        <title>Comparative genomic analyses of the human fungal pathogens Coccidioides and their relatives.</title>
        <authorList>
            <person name="Sharpton T.J."/>
            <person name="Stajich J.E."/>
            <person name="Rounsley S.D."/>
            <person name="Gardner M.J."/>
            <person name="Wortman J.R."/>
            <person name="Jordar V.S."/>
            <person name="Maiti R."/>
            <person name="Kodira C.D."/>
            <person name="Neafsey D.E."/>
            <person name="Zeng Q."/>
            <person name="Hung C.-Y."/>
            <person name="McMahan C."/>
            <person name="Muszewska A."/>
            <person name="Grynberg M."/>
            <person name="Mandel M.A."/>
            <person name="Kellner E.M."/>
            <person name="Barker B.M."/>
            <person name="Galgiani J.N."/>
            <person name="Orbach M.J."/>
            <person name="Kirkland T.N."/>
            <person name="Cole G.T."/>
            <person name="Henn M.R."/>
            <person name="Birren B.W."/>
            <person name="Taylor J.W."/>
        </authorList>
    </citation>
    <scope>NUCLEOTIDE SEQUENCE [LARGE SCALE GENOMIC DNA]</scope>
    <source>
        <strain evidence="9">RMSCC 3488</strain>
    </source>
</reference>
<proteinExistence type="predicted"/>
<feature type="transmembrane region" description="Helical" evidence="6">
    <location>
        <begin position="161"/>
        <end position="184"/>
    </location>
</feature>
<protein>
    <submittedName>
        <fullName evidence="8">Membrane transporter</fullName>
    </submittedName>
</protein>
<dbReference type="GO" id="GO:0022857">
    <property type="term" value="F:transmembrane transporter activity"/>
    <property type="evidence" value="ECO:0007669"/>
    <property type="project" value="InterPro"/>
</dbReference>
<dbReference type="AlphaFoldDB" id="A0A0J6FF30"/>
<reference evidence="9" key="3">
    <citation type="journal article" date="2010" name="Genome Res.">
        <title>Population genomic sequencing of Coccidioides fungi reveals recent hybridization and transposon control.</title>
        <authorList>
            <person name="Neafsey D.E."/>
            <person name="Barker B.M."/>
            <person name="Sharpton T.J."/>
            <person name="Stajich J.E."/>
            <person name="Park D.J."/>
            <person name="Whiston E."/>
            <person name="Hung C.-Y."/>
            <person name="McMahan C."/>
            <person name="White J."/>
            <person name="Sykes S."/>
            <person name="Heiman D."/>
            <person name="Young S."/>
            <person name="Zeng Q."/>
            <person name="Abouelleil A."/>
            <person name="Aftuck L."/>
            <person name="Bessette D."/>
            <person name="Brown A."/>
            <person name="FitzGerald M."/>
            <person name="Lui A."/>
            <person name="Macdonald J.P."/>
            <person name="Priest M."/>
            <person name="Orbach M.J."/>
            <person name="Galgiani J.N."/>
            <person name="Kirkland T.N."/>
            <person name="Cole G.T."/>
            <person name="Birren B.W."/>
            <person name="Henn M.R."/>
            <person name="Taylor J.W."/>
            <person name="Rounsley S.D."/>
        </authorList>
    </citation>
    <scope>NUCLEOTIDE SEQUENCE [LARGE SCALE GENOMIC DNA]</scope>
    <source>
        <strain evidence="9">RMSCC 3488</strain>
    </source>
</reference>
<feature type="transmembrane region" description="Helical" evidence="6">
    <location>
        <begin position="196"/>
        <end position="215"/>
    </location>
</feature>
<feature type="transmembrane region" description="Helical" evidence="6">
    <location>
        <begin position="498"/>
        <end position="517"/>
    </location>
</feature>
<evidence type="ECO:0000256" key="4">
    <source>
        <dbReference type="ARBA" id="ARBA00023136"/>
    </source>
</evidence>
<evidence type="ECO:0000256" key="5">
    <source>
        <dbReference type="SAM" id="MobiDB-lite"/>
    </source>
</evidence>
<dbReference type="PANTHER" id="PTHR42718">
    <property type="entry name" value="MAJOR FACILITATOR SUPERFAMILY MULTIDRUG TRANSPORTER MFSC"/>
    <property type="match status" value="1"/>
</dbReference>
<accession>A0A0J6FF30</accession>
<dbReference type="VEuPathDB" id="FungiDB:CPAG_08077"/>
<dbReference type="InterPro" id="IPR020846">
    <property type="entry name" value="MFS_dom"/>
</dbReference>
<feature type="transmembrane region" description="Helical" evidence="6">
    <location>
        <begin position="459"/>
        <end position="478"/>
    </location>
</feature>